<proteinExistence type="predicted"/>
<comment type="caution">
    <text evidence="2">The sequence shown here is derived from an EMBL/GenBank/DDBJ whole genome shotgun (WGS) entry which is preliminary data.</text>
</comment>
<keyword evidence="3" id="KW-1185">Reference proteome</keyword>
<evidence type="ECO:0000313" key="2">
    <source>
        <dbReference type="EMBL" id="KAG2587061.1"/>
    </source>
</evidence>
<dbReference type="AlphaFoldDB" id="A0A8T0RLF2"/>
<dbReference type="SUPFAM" id="SSF81383">
    <property type="entry name" value="F-box domain"/>
    <property type="match status" value="1"/>
</dbReference>
<dbReference type="Proteomes" id="UP000823388">
    <property type="component" value="Chromosome 5N"/>
</dbReference>
<evidence type="ECO:0000259" key="1">
    <source>
        <dbReference type="Pfam" id="PF24750"/>
    </source>
</evidence>
<evidence type="ECO:0000313" key="3">
    <source>
        <dbReference type="Proteomes" id="UP000823388"/>
    </source>
</evidence>
<dbReference type="InterPro" id="IPR056592">
    <property type="entry name" value="Beta-prop_At3g26010-like"/>
</dbReference>
<dbReference type="Pfam" id="PF24750">
    <property type="entry name" value="b-prop_At3g26010-like"/>
    <property type="match status" value="1"/>
</dbReference>
<sequence length="279" mass="32455">MARRSRKKQRVPSLSEDLVVEILSRVPYRSLCRFNSLLLWKVWRSSPYEPEYVVSNPATQQWIMLPPTEARHLLHFVRLGFDPSRVTGVEIYSSETGGWVFRQSEWGDYTRVKDDTETIFFDGTLYSITTDLSLASIDTEGKTWGKIRMPQSYIRPKIRKDDCFIAHSQGRLYAMHIDFHNDNQLSVWALGANGNEQWILEHSVNITHLLGRHMLVAAHPERNLIFLTGGLRDELMSYDMDKKEVHAICTLQEYFRAPCLPYIPCFVEWSLPLQMVTKS</sequence>
<feature type="domain" description="F-box protein At3g26010-like beta-propeller" evidence="1">
    <location>
        <begin position="86"/>
        <end position="246"/>
    </location>
</feature>
<name>A0A8T0RLF2_PANVG</name>
<dbReference type="SUPFAM" id="SSF50965">
    <property type="entry name" value="Galactose oxidase, central domain"/>
    <property type="match status" value="1"/>
</dbReference>
<accession>A0A8T0RLF2</accession>
<dbReference type="PANTHER" id="PTHR35546:SF48">
    <property type="entry name" value="F-BOX DOMAIN-CONTAINING PROTEIN"/>
    <property type="match status" value="1"/>
</dbReference>
<dbReference type="PANTHER" id="PTHR35546">
    <property type="entry name" value="F-BOX PROTEIN INTERACTION DOMAIN PROTEIN-RELATED"/>
    <property type="match status" value="1"/>
</dbReference>
<reference evidence="2" key="1">
    <citation type="submission" date="2020-05" db="EMBL/GenBank/DDBJ databases">
        <title>WGS assembly of Panicum virgatum.</title>
        <authorList>
            <person name="Lovell J.T."/>
            <person name="Jenkins J."/>
            <person name="Shu S."/>
            <person name="Juenger T.E."/>
            <person name="Schmutz J."/>
        </authorList>
    </citation>
    <scope>NUCLEOTIDE SEQUENCE</scope>
    <source>
        <strain evidence="2">AP13</strain>
    </source>
</reference>
<dbReference type="InterPro" id="IPR011043">
    <property type="entry name" value="Gal_Oxase/kelch_b-propeller"/>
</dbReference>
<dbReference type="InterPro" id="IPR036047">
    <property type="entry name" value="F-box-like_dom_sf"/>
</dbReference>
<dbReference type="EMBL" id="CM029046">
    <property type="protein sequence ID" value="KAG2587061.1"/>
    <property type="molecule type" value="Genomic_DNA"/>
</dbReference>
<gene>
    <name evidence="2" type="ORF">PVAP13_5NG097100</name>
</gene>
<organism evidence="2 3">
    <name type="scientific">Panicum virgatum</name>
    <name type="common">Blackwell switchgrass</name>
    <dbReference type="NCBI Taxonomy" id="38727"/>
    <lineage>
        <taxon>Eukaryota</taxon>
        <taxon>Viridiplantae</taxon>
        <taxon>Streptophyta</taxon>
        <taxon>Embryophyta</taxon>
        <taxon>Tracheophyta</taxon>
        <taxon>Spermatophyta</taxon>
        <taxon>Magnoliopsida</taxon>
        <taxon>Liliopsida</taxon>
        <taxon>Poales</taxon>
        <taxon>Poaceae</taxon>
        <taxon>PACMAD clade</taxon>
        <taxon>Panicoideae</taxon>
        <taxon>Panicodae</taxon>
        <taxon>Paniceae</taxon>
        <taxon>Panicinae</taxon>
        <taxon>Panicum</taxon>
        <taxon>Panicum sect. Hiantes</taxon>
    </lineage>
</organism>
<dbReference type="InterPro" id="IPR055290">
    <property type="entry name" value="At3g26010-like"/>
</dbReference>
<protein>
    <recommendedName>
        <fullName evidence="1">F-box protein At3g26010-like beta-propeller domain-containing protein</fullName>
    </recommendedName>
</protein>